<evidence type="ECO:0000313" key="1">
    <source>
        <dbReference type="EMBL" id="KKK77427.1"/>
    </source>
</evidence>
<sequence length="126" mass="14348">MSNHTQRDVLDWVRNTFGQKFLNDRERAFRFIEEALELVQAIGLSIKDVAAIGNHVYGRTPGDYPQEMGGVMITLEALAEHLGVDLEQQNCLEWDRINGLPQSHFDAASERKQNADVCHVLRDDQI</sequence>
<reference evidence="1" key="1">
    <citation type="journal article" date="2015" name="Nature">
        <title>Complex archaea that bridge the gap between prokaryotes and eukaryotes.</title>
        <authorList>
            <person name="Spang A."/>
            <person name="Saw J.H."/>
            <person name="Jorgensen S.L."/>
            <person name="Zaremba-Niedzwiedzka K."/>
            <person name="Martijn J."/>
            <person name="Lind A.E."/>
            <person name="van Eijk R."/>
            <person name="Schleper C."/>
            <person name="Guy L."/>
            <person name="Ettema T.J."/>
        </authorList>
    </citation>
    <scope>NUCLEOTIDE SEQUENCE</scope>
</reference>
<gene>
    <name evidence="1" type="ORF">LCGC14_2853740</name>
</gene>
<name>A0A0F8Y7M8_9ZZZZ</name>
<proteinExistence type="predicted"/>
<protein>
    <submittedName>
        <fullName evidence="1">Uncharacterized protein</fullName>
    </submittedName>
</protein>
<dbReference type="AlphaFoldDB" id="A0A0F8Y7M8"/>
<dbReference type="EMBL" id="LAZR01054962">
    <property type="protein sequence ID" value="KKK77427.1"/>
    <property type="molecule type" value="Genomic_DNA"/>
</dbReference>
<comment type="caution">
    <text evidence="1">The sequence shown here is derived from an EMBL/GenBank/DDBJ whole genome shotgun (WGS) entry which is preliminary data.</text>
</comment>
<accession>A0A0F8Y7M8</accession>
<organism evidence="1">
    <name type="scientific">marine sediment metagenome</name>
    <dbReference type="NCBI Taxonomy" id="412755"/>
    <lineage>
        <taxon>unclassified sequences</taxon>
        <taxon>metagenomes</taxon>
        <taxon>ecological metagenomes</taxon>
    </lineage>
</organism>
<dbReference type="SUPFAM" id="SSF101386">
    <property type="entry name" value="all-alpha NTP pyrophosphatases"/>
    <property type="match status" value="1"/>
</dbReference>
<dbReference type="Gene3D" id="1.10.287.1080">
    <property type="entry name" value="MazG-like"/>
    <property type="match status" value="1"/>
</dbReference>